<dbReference type="EMBL" id="CP059733">
    <property type="protein sequence ID" value="WDE03215.1"/>
    <property type="molecule type" value="Genomic_DNA"/>
</dbReference>
<protein>
    <submittedName>
        <fullName evidence="2">Uncharacterized protein</fullName>
    </submittedName>
</protein>
<name>A0AAE9YZC1_9GAMM</name>
<reference evidence="2 3" key="1">
    <citation type="journal article" date="2015" name="Genome Announc.">
        <title>Draft Genome Sequences of Marine Isolates of Thalassomonas viridans and Thalassomonas actiniarum.</title>
        <authorList>
            <person name="Olonade I."/>
            <person name="van Zyl L.J."/>
            <person name="Trindade M."/>
        </authorList>
    </citation>
    <scope>NUCLEOTIDE SEQUENCE [LARGE SCALE GENOMIC DNA]</scope>
    <source>
        <strain evidence="2 3">XOM25</strain>
    </source>
</reference>
<feature type="transmembrane region" description="Helical" evidence="1">
    <location>
        <begin position="91"/>
        <end position="112"/>
    </location>
</feature>
<keyword evidence="1" id="KW-1133">Transmembrane helix</keyword>
<sequence>MIDKLRLLVLKVQWLKPITLVTGLLSLALIAYILIIQAGSTANDYLLLPAVITLLWSAMTFWLLYTFPGVPEKATKATGFFKRIGIHFQRFFYCVLAVIALLATVAIVIFTFRGLSVWLQSYS</sequence>
<dbReference type="Proteomes" id="UP000032352">
    <property type="component" value="Chromosome"/>
</dbReference>
<keyword evidence="1" id="KW-0472">Membrane</keyword>
<dbReference type="KEGG" id="tvd:SG34_017620"/>
<dbReference type="RefSeq" id="WP_044839779.1">
    <property type="nucleotide sequence ID" value="NZ_CP059733.1"/>
</dbReference>
<evidence type="ECO:0000313" key="3">
    <source>
        <dbReference type="Proteomes" id="UP000032352"/>
    </source>
</evidence>
<evidence type="ECO:0000256" key="1">
    <source>
        <dbReference type="SAM" id="Phobius"/>
    </source>
</evidence>
<organism evidence="2 3">
    <name type="scientific">Thalassomonas viridans</name>
    <dbReference type="NCBI Taxonomy" id="137584"/>
    <lineage>
        <taxon>Bacteria</taxon>
        <taxon>Pseudomonadati</taxon>
        <taxon>Pseudomonadota</taxon>
        <taxon>Gammaproteobacteria</taxon>
        <taxon>Alteromonadales</taxon>
        <taxon>Colwelliaceae</taxon>
        <taxon>Thalassomonas</taxon>
    </lineage>
</organism>
<keyword evidence="3" id="KW-1185">Reference proteome</keyword>
<reference evidence="2 3" key="2">
    <citation type="journal article" date="2022" name="Mar. Drugs">
        <title>Bioassay-Guided Fractionation Leads to the Detection of Cholic Acid Generated by the Rare Thalassomonas sp.</title>
        <authorList>
            <person name="Pheiffer F."/>
            <person name="Schneider Y.K."/>
            <person name="Hansen E.H."/>
            <person name="Andersen J.H."/>
            <person name="Isaksson J."/>
            <person name="Busche T."/>
            <person name="R C."/>
            <person name="Kalinowski J."/>
            <person name="Zyl L.V."/>
            <person name="Trindade M."/>
        </authorList>
    </citation>
    <scope>NUCLEOTIDE SEQUENCE [LARGE SCALE GENOMIC DNA]</scope>
    <source>
        <strain evidence="2 3">XOM25</strain>
    </source>
</reference>
<evidence type="ECO:0000313" key="2">
    <source>
        <dbReference type="EMBL" id="WDE03215.1"/>
    </source>
</evidence>
<keyword evidence="1" id="KW-0812">Transmembrane</keyword>
<dbReference type="AlphaFoldDB" id="A0AAE9YZC1"/>
<feature type="transmembrane region" description="Helical" evidence="1">
    <location>
        <begin position="20"/>
        <end position="39"/>
    </location>
</feature>
<feature type="transmembrane region" description="Helical" evidence="1">
    <location>
        <begin position="45"/>
        <end position="70"/>
    </location>
</feature>
<gene>
    <name evidence="2" type="ORF">SG34_017620</name>
</gene>
<proteinExistence type="predicted"/>
<accession>A0AAE9YZC1</accession>